<feature type="region of interest" description="Disordered" evidence="1">
    <location>
        <begin position="82"/>
        <end position="120"/>
    </location>
</feature>
<dbReference type="EMBL" id="MNAD01000375">
    <property type="protein sequence ID" value="OJT13616.1"/>
    <property type="molecule type" value="Genomic_DNA"/>
</dbReference>
<feature type="region of interest" description="Disordered" evidence="1">
    <location>
        <begin position="33"/>
        <end position="53"/>
    </location>
</feature>
<dbReference type="OMA" id="NTDEYDA"/>
<sequence length="185" mass="20402">MPNTDEYDAFYSPIDHQDLVDIEVAAISAYTLRESTPSTPAPQFSQESQLEQSSVDEFDAYDFSEFTAEDFEHIDALVREHTPDVSTPPITPIQAQQPREPRGSNGRGSGRAGRDGGPRVEIGLEEASNANTRRLFKGSSRRAPFQEFRKWNGGILSVTDLVGPSWSVRPSKVISALCSCNLVQV</sequence>
<dbReference type="Proteomes" id="UP000184267">
    <property type="component" value="Unassembled WGS sequence"/>
</dbReference>
<feature type="compositionally biased region" description="Polar residues" evidence="1">
    <location>
        <begin position="33"/>
        <end position="42"/>
    </location>
</feature>
<proteinExistence type="predicted"/>
<feature type="compositionally biased region" description="Low complexity" evidence="1">
    <location>
        <begin position="43"/>
        <end position="53"/>
    </location>
</feature>
<evidence type="ECO:0000256" key="1">
    <source>
        <dbReference type="SAM" id="MobiDB-lite"/>
    </source>
</evidence>
<name>A0A1M2W1E0_TRAPU</name>
<evidence type="ECO:0000313" key="3">
    <source>
        <dbReference type="Proteomes" id="UP000184267"/>
    </source>
</evidence>
<evidence type="ECO:0000313" key="2">
    <source>
        <dbReference type="EMBL" id="OJT13616.1"/>
    </source>
</evidence>
<gene>
    <name evidence="2" type="ORF">TRAPUB_9805</name>
</gene>
<reference evidence="2 3" key="1">
    <citation type="submission" date="2016-10" db="EMBL/GenBank/DDBJ databases">
        <title>Genome sequence of the basidiomycete white-rot fungus Trametes pubescens.</title>
        <authorList>
            <person name="Makela M.R."/>
            <person name="Granchi Z."/>
            <person name="Peng M."/>
            <person name="De Vries R.P."/>
            <person name="Grigoriev I."/>
            <person name="Riley R."/>
            <person name="Hilden K."/>
        </authorList>
    </citation>
    <scope>NUCLEOTIDE SEQUENCE [LARGE SCALE GENOMIC DNA]</scope>
    <source>
        <strain evidence="2 3">FBCC735</strain>
    </source>
</reference>
<protein>
    <submittedName>
        <fullName evidence="2">Uncharacterized protein</fullName>
    </submittedName>
</protein>
<organism evidence="2 3">
    <name type="scientific">Trametes pubescens</name>
    <name type="common">White-rot fungus</name>
    <dbReference type="NCBI Taxonomy" id="154538"/>
    <lineage>
        <taxon>Eukaryota</taxon>
        <taxon>Fungi</taxon>
        <taxon>Dikarya</taxon>
        <taxon>Basidiomycota</taxon>
        <taxon>Agaricomycotina</taxon>
        <taxon>Agaricomycetes</taxon>
        <taxon>Polyporales</taxon>
        <taxon>Polyporaceae</taxon>
        <taxon>Trametes</taxon>
    </lineage>
</organism>
<accession>A0A1M2W1E0</accession>
<keyword evidence="3" id="KW-1185">Reference proteome</keyword>
<dbReference type="AlphaFoldDB" id="A0A1M2W1E0"/>
<comment type="caution">
    <text evidence="2">The sequence shown here is derived from an EMBL/GenBank/DDBJ whole genome shotgun (WGS) entry which is preliminary data.</text>
</comment>